<organism evidence="1 2">
    <name type="scientific">Streptomyces chengmaiensis</name>
    <dbReference type="NCBI Taxonomy" id="3040919"/>
    <lineage>
        <taxon>Bacteria</taxon>
        <taxon>Bacillati</taxon>
        <taxon>Actinomycetota</taxon>
        <taxon>Actinomycetes</taxon>
        <taxon>Kitasatosporales</taxon>
        <taxon>Streptomycetaceae</taxon>
        <taxon>Streptomyces</taxon>
    </lineage>
</organism>
<comment type="caution">
    <text evidence="1">The sequence shown here is derived from an EMBL/GenBank/DDBJ whole genome shotgun (WGS) entry which is preliminary data.</text>
</comment>
<proteinExistence type="predicted"/>
<dbReference type="RefSeq" id="WP_279932852.1">
    <property type="nucleotide sequence ID" value="NZ_JARWBG010000073.1"/>
</dbReference>
<dbReference type="InterPro" id="IPR036689">
    <property type="entry name" value="ESAT-6-like_sf"/>
</dbReference>
<evidence type="ECO:0000313" key="2">
    <source>
        <dbReference type="Proteomes" id="UP001223144"/>
    </source>
</evidence>
<reference evidence="1 2" key="1">
    <citation type="submission" date="2023-04" db="EMBL/GenBank/DDBJ databases">
        <title>Streptomyces chengmaiensis sp. nov. isolated from the stem of mangrove plant in Hainan.</title>
        <authorList>
            <person name="Huang X."/>
            <person name="Zhou S."/>
            <person name="Chu X."/>
            <person name="Xie Y."/>
            <person name="Lin Y."/>
        </authorList>
    </citation>
    <scope>NUCLEOTIDE SEQUENCE [LARGE SCALE GENOMIC DNA]</scope>
    <source>
        <strain evidence="1 2">HNM0663</strain>
    </source>
</reference>
<sequence length="67" mass="7843">MGRIAGEFETVGTEWQTPSSASLEEVQQWFARSQTDLHDLLEEVVRRMQVAYDNYHEMETANYNNMT</sequence>
<name>A0ABT6HXY8_9ACTN</name>
<keyword evidence="2" id="KW-1185">Reference proteome</keyword>
<dbReference type="Proteomes" id="UP001223144">
    <property type="component" value="Unassembled WGS sequence"/>
</dbReference>
<evidence type="ECO:0008006" key="3">
    <source>
        <dbReference type="Google" id="ProtNLM"/>
    </source>
</evidence>
<dbReference type="EMBL" id="JARWBG010000073">
    <property type="protein sequence ID" value="MDH2393568.1"/>
    <property type="molecule type" value="Genomic_DNA"/>
</dbReference>
<evidence type="ECO:0000313" key="1">
    <source>
        <dbReference type="EMBL" id="MDH2393568.1"/>
    </source>
</evidence>
<accession>A0ABT6HXY8</accession>
<protein>
    <recommendedName>
        <fullName evidence="3">WXG100 family type VII secretion target</fullName>
    </recommendedName>
</protein>
<dbReference type="SUPFAM" id="SSF140453">
    <property type="entry name" value="EsxAB dimer-like"/>
    <property type="match status" value="1"/>
</dbReference>
<gene>
    <name evidence="1" type="ORF">QCN29_33360</name>
</gene>
<dbReference type="Gene3D" id="1.10.287.1060">
    <property type="entry name" value="ESAT-6-like"/>
    <property type="match status" value="1"/>
</dbReference>